<name>A0ABT9BE06_9BACT</name>
<evidence type="ECO:0000256" key="1">
    <source>
        <dbReference type="ARBA" id="ARBA00022603"/>
    </source>
</evidence>
<evidence type="ECO:0000313" key="5">
    <source>
        <dbReference type="Proteomes" id="UP001176429"/>
    </source>
</evidence>
<dbReference type="Pfam" id="PF01596">
    <property type="entry name" value="Methyltransf_3"/>
    <property type="match status" value="1"/>
</dbReference>
<evidence type="ECO:0000313" key="4">
    <source>
        <dbReference type="EMBL" id="MDO7876499.1"/>
    </source>
</evidence>
<proteinExistence type="predicted"/>
<dbReference type="InterPro" id="IPR050362">
    <property type="entry name" value="Cation-dep_OMT"/>
</dbReference>
<dbReference type="PANTHER" id="PTHR10509">
    <property type="entry name" value="O-METHYLTRANSFERASE-RELATED"/>
    <property type="match status" value="1"/>
</dbReference>
<reference evidence="4" key="1">
    <citation type="submission" date="2023-07" db="EMBL/GenBank/DDBJ databases">
        <authorList>
            <person name="Kim M.K."/>
        </authorList>
    </citation>
    <scope>NUCLEOTIDE SEQUENCE</scope>
    <source>
        <strain evidence="4">ASUV-10-1</strain>
    </source>
</reference>
<evidence type="ECO:0000256" key="3">
    <source>
        <dbReference type="ARBA" id="ARBA00022691"/>
    </source>
</evidence>
<dbReference type="GO" id="GO:0032259">
    <property type="term" value="P:methylation"/>
    <property type="evidence" value="ECO:0007669"/>
    <property type="project" value="UniProtKB-KW"/>
</dbReference>
<protein>
    <submittedName>
        <fullName evidence="4">O-methyltransferase</fullName>
        <ecNumber evidence="4">2.1.1.-</ecNumber>
    </submittedName>
</protein>
<comment type="caution">
    <text evidence="4">The sequence shown here is derived from an EMBL/GenBank/DDBJ whole genome shotgun (WGS) entry which is preliminary data.</text>
</comment>
<keyword evidence="2 4" id="KW-0808">Transferase</keyword>
<dbReference type="PROSITE" id="PS51682">
    <property type="entry name" value="SAM_OMT_I"/>
    <property type="match status" value="1"/>
</dbReference>
<keyword evidence="3" id="KW-0949">S-adenosyl-L-methionine</keyword>
<dbReference type="Proteomes" id="UP001176429">
    <property type="component" value="Unassembled WGS sequence"/>
</dbReference>
<accession>A0ABT9BE06</accession>
<dbReference type="RefSeq" id="WP_305007868.1">
    <property type="nucleotide sequence ID" value="NZ_JAUQSY010000012.1"/>
</dbReference>
<dbReference type="Gene3D" id="3.40.50.150">
    <property type="entry name" value="Vaccinia Virus protein VP39"/>
    <property type="match status" value="1"/>
</dbReference>
<organism evidence="4 5">
    <name type="scientific">Hymenobacter aranciens</name>
    <dbReference type="NCBI Taxonomy" id="3063996"/>
    <lineage>
        <taxon>Bacteria</taxon>
        <taxon>Pseudomonadati</taxon>
        <taxon>Bacteroidota</taxon>
        <taxon>Cytophagia</taxon>
        <taxon>Cytophagales</taxon>
        <taxon>Hymenobacteraceae</taxon>
        <taxon>Hymenobacter</taxon>
    </lineage>
</organism>
<dbReference type="EC" id="2.1.1.-" evidence="4"/>
<dbReference type="InterPro" id="IPR002935">
    <property type="entry name" value="SAM_O-MeTrfase"/>
</dbReference>
<dbReference type="InterPro" id="IPR029063">
    <property type="entry name" value="SAM-dependent_MTases_sf"/>
</dbReference>
<gene>
    <name evidence="4" type="ORF">Q5H93_17275</name>
</gene>
<dbReference type="EMBL" id="JAUQSY010000012">
    <property type="protein sequence ID" value="MDO7876499.1"/>
    <property type="molecule type" value="Genomic_DNA"/>
</dbReference>
<evidence type="ECO:0000256" key="2">
    <source>
        <dbReference type="ARBA" id="ARBA00022679"/>
    </source>
</evidence>
<dbReference type="CDD" id="cd02440">
    <property type="entry name" value="AdoMet_MTases"/>
    <property type="match status" value="1"/>
</dbReference>
<keyword evidence="5" id="KW-1185">Reference proteome</keyword>
<keyword evidence="1 4" id="KW-0489">Methyltransferase</keyword>
<dbReference type="GO" id="GO:0008168">
    <property type="term" value="F:methyltransferase activity"/>
    <property type="evidence" value="ECO:0007669"/>
    <property type="project" value="UniProtKB-KW"/>
</dbReference>
<dbReference type="SUPFAM" id="SSF53335">
    <property type="entry name" value="S-adenosyl-L-methionine-dependent methyltransferases"/>
    <property type="match status" value="1"/>
</dbReference>
<dbReference type="PANTHER" id="PTHR10509:SF14">
    <property type="entry name" value="CAFFEOYL-COA O-METHYLTRANSFERASE 3-RELATED"/>
    <property type="match status" value="1"/>
</dbReference>
<sequence length="214" mass="23868">MSNDPLQHYADQHTTPEPPLLAQLTRETHVQLLMPRMSSGHAQGRLLSMLSHLIKPRRILEIGTFTGYAALCLAEGLAPDGLLHTIEVNPEREARIRRYVAAAGLAEKIQLHIGAAREVLSLLVDEVWDLVFIDADKVNNGLYFDLVIDQVRPGGLLLIDNVLWGGKVLPDYPVKPSDKDTLAVRAFNDRVAQDPRLESVLLPLRDGLLLLRKR</sequence>